<accession>A0A0A1TVC0</accession>
<sequence>MFHCFLSDINPHIREVAAQVAPQILVPTLQVLYRLNTAASINKYATSSLTATGVLRVSQSIALSYIIQSASLPTKSHFLSECCIPRSPNPLQQFEVSIASDLLTLVPFILSQSFDKLPPLIQISGLHAFVRSLRYLCRTPNSEEVPKVVKRCYNYLLEIIRVVLTVHHPESVVPYKYTLPIELLAREMCVINARSDGIDNPVISLSEEAFFAVAVLMRRIRPEKEIFSLFRLFLDEHPIPIHLGIREIIRFGLKPYTKSDYEILDVLSLEADAVHDFKVPEKCIEVWADVAGLTSSVMKLVDNDALRNVESAVVSRCALSIVLAGIKFGIPVVTTKGMFSVDNEEDYIPSDFKGLYSMLMTGVEDDTKRYSKMSPKPQYITHFAVLPPLEVERIGEVERKGEKSSESDTIRLSKSPMKQKTTKQAIESSEELLLERRGLEKIIMMMEEIKKFVTQGVRMSDHFLTLLYVIKFARKTFATLIEYTPSYIDNYLESIDIKGTAVAHQKSGESGLELLGHLVFDIADYPNSDKALCLITKLQKMLIGFSICFDVLLNSLKGDGVLRKLRGEVVIPLYFSAIMQNFVKTDKDLTAEFIYRVEDLDVEDALMIARCSCPLLKVKVAEEQLKNTRPDIARALHGETPSMTPIFKEFEGIESTLMELSKQKELSFAFFHSLFETFNMCLPMRLIEALSYSCLNKKNNMYVERVIDESLPEDYAQKVDVLSQFLPKTQPSLSLVQTTTSKDFWEVQHYFERRLPALRDTARQECFNGQLMLYITKRHPRDILMYLHHQFLDRFTTMIPTNHVLFGVDFKKILMDRLWENQTPPVNSTQSALKALVSMQNTLPISLQLKEEFIENLFRGGENELVVSCLLTHKSYMTFGLDNSITSNVTHSKPYLEEYVFTFTKKYLLNDIQKLFLKDPLKYIRIVVPCLAQFRPRQLYEIYRRTLTVECARSDYLLLMYTQATCATVLLIAPEYNIITPPLSIITLISFHHELIFVVNALLADEATRQMTLTTIQKLSQRVLGCERVVDGITKKADSWEKNLVLRFLWDLLSISTEIPKLDNIIVEDVFGCVVDKPIIDRRDQLLVSLIQIL</sequence>
<proteinExistence type="predicted"/>
<gene>
    <name evidence="2" type="ORF">EIN_065920</name>
</gene>
<organism evidence="2 3">
    <name type="scientific">Entamoeba invadens IP1</name>
    <dbReference type="NCBI Taxonomy" id="370355"/>
    <lineage>
        <taxon>Eukaryota</taxon>
        <taxon>Amoebozoa</taxon>
        <taxon>Evosea</taxon>
        <taxon>Archamoebae</taxon>
        <taxon>Mastigamoebida</taxon>
        <taxon>Entamoebidae</taxon>
        <taxon>Entamoeba</taxon>
    </lineage>
</organism>
<dbReference type="AlphaFoldDB" id="A0A0A1TVC0"/>
<dbReference type="GeneID" id="14883277"/>
<dbReference type="VEuPathDB" id="AmoebaDB:EIN_065920"/>
<protein>
    <submittedName>
        <fullName evidence="2">Uncharacterized protein</fullName>
    </submittedName>
</protein>
<dbReference type="RefSeq" id="XP_004183653.1">
    <property type="nucleotide sequence ID" value="XM_004183605.1"/>
</dbReference>
<evidence type="ECO:0000313" key="2">
    <source>
        <dbReference type="EMBL" id="ELP84307.1"/>
    </source>
</evidence>
<feature type="compositionally biased region" description="Basic and acidic residues" evidence="1">
    <location>
        <begin position="398"/>
        <end position="411"/>
    </location>
</feature>
<dbReference type="OMA" id="MILINAR"/>
<evidence type="ECO:0000313" key="3">
    <source>
        <dbReference type="Proteomes" id="UP000014680"/>
    </source>
</evidence>
<reference evidence="2 3" key="1">
    <citation type="submission" date="2012-10" db="EMBL/GenBank/DDBJ databases">
        <authorList>
            <person name="Zafar N."/>
            <person name="Inman J."/>
            <person name="Hall N."/>
            <person name="Lorenzi H."/>
            <person name="Caler E."/>
        </authorList>
    </citation>
    <scope>NUCLEOTIDE SEQUENCE [LARGE SCALE GENOMIC DNA]</scope>
    <source>
        <strain evidence="2 3">IP1</strain>
    </source>
</reference>
<feature type="region of interest" description="Disordered" evidence="1">
    <location>
        <begin position="398"/>
        <end position="420"/>
    </location>
</feature>
<dbReference type="OrthoDB" id="31559at2759"/>
<dbReference type="EMBL" id="KB207140">
    <property type="protein sequence ID" value="ELP84307.1"/>
    <property type="molecule type" value="Genomic_DNA"/>
</dbReference>
<keyword evidence="3" id="KW-1185">Reference proteome</keyword>
<evidence type="ECO:0000256" key="1">
    <source>
        <dbReference type="SAM" id="MobiDB-lite"/>
    </source>
</evidence>
<name>A0A0A1TVC0_ENTIV</name>
<dbReference type="Proteomes" id="UP000014680">
    <property type="component" value="Unassembled WGS sequence"/>
</dbReference>
<dbReference type="KEGG" id="eiv:EIN_065920"/>